<sequence length="450" mass="47373">MYRDPPRSAPVGRLEQVEHEALATLMAARAGARVPEVVMAALGPGGDAGLVTRRTDDDRLEAMRADQVTDETLLDLWRQVARLHAAGISHGRLNADHVILTDGQPVLVGFAAATLGAPRSALDIDVAELLVACTALVGPDRALATAIDGVGVDAVTGSLPYLQRAALTPHTRDLAGSHEVALKALRAAAAAAAGTQPVEIKPMRRIRGRDFLVTAAVASAAYLLIGQLAEIGFDTIADNLRNAEPAWLITALLVAQLGFVPEAISLRGAVATPLPLVPCVALKSAQKFIGMAVPGSAGTIAATVRFVQRMGGSAAEAVASGAVDALAEKIVQIILVLLMLPLVDLNLDSGDVQVRTPDSRLVAAIIVALLVGATVIWLVPSIRRKVLPSMRQGLATLRVVLRTRRKRLELFGGNLGGELTFALTSVPSATVTESDSRWHSSCSSTWWRRR</sequence>
<comment type="subcellular location">
    <subcellularLocation>
        <location evidence="1">Cell membrane</location>
        <topology evidence="1">Multi-pass membrane protein</topology>
    </subcellularLocation>
</comment>
<feature type="transmembrane region" description="Helical" evidence="6">
    <location>
        <begin position="211"/>
        <end position="233"/>
    </location>
</feature>
<keyword evidence="4 6" id="KW-1133">Transmembrane helix</keyword>
<evidence type="ECO:0000313" key="8">
    <source>
        <dbReference type="Proteomes" id="UP000295818"/>
    </source>
</evidence>
<keyword evidence="2" id="KW-1003">Cell membrane</keyword>
<proteinExistence type="predicted"/>
<dbReference type="PANTHER" id="PTHR39087:SF2">
    <property type="entry name" value="UPF0104 MEMBRANE PROTEIN MJ1595"/>
    <property type="match status" value="1"/>
</dbReference>
<evidence type="ECO:0000256" key="3">
    <source>
        <dbReference type="ARBA" id="ARBA00022692"/>
    </source>
</evidence>
<reference evidence="7 8" key="1">
    <citation type="journal article" date="2015" name="Stand. Genomic Sci.">
        <title>Genomic Encyclopedia of Bacterial and Archaeal Type Strains, Phase III: the genomes of soil and plant-associated and newly described type strains.</title>
        <authorList>
            <person name="Whitman W.B."/>
            <person name="Woyke T."/>
            <person name="Klenk H.P."/>
            <person name="Zhou Y."/>
            <person name="Lilburn T.G."/>
            <person name="Beck B.J."/>
            <person name="De Vos P."/>
            <person name="Vandamme P."/>
            <person name="Eisen J.A."/>
            <person name="Garrity G."/>
            <person name="Hugenholtz P."/>
            <person name="Kyrpides N.C."/>
        </authorList>
    </citation>
    <scope>NUCLEOTIDE SEQUENCE [LARGE SCALE GENOMIC DNA]</scope>
    <source>
        <strain evidence="7 8">VKM Ac-2538</strain>
    </source>
</reference>
<feature type="transmembrane region" description="Helical" evidence="6">
    <location>
        <begin position="359"/>
        <end position="382"/>
    </location>
</feature>
<evidence type="ECO:0000256" key="2">
    <source>
        <dbReference type="ARBA" id="ARBA00022475"/>
    </source>
</evidence>
<protein>
    <submittedName>
        <fullName evidence="7">Lysylphosphatidylglycerol synthase-like protein</fullName>
    </submittedName>
</protein>
<keyword evidence="5 6" id="KW-0472">Membrane</keyword>
<comment type="caution">
    <text evidence="7">The sequence shown here is derived from an EMBL/GenBank/DDBJ whole genome shotgun (WGS) entry which is preliminary data.</text>
</comment>
<dbReference type="Pfam" id="PF03706">
    <property type="entry name" value="LPG_synthase_TM"/>
    <property type="match status" value="1"/>
</dbReference>
<dbReference type="PANTHER" id="PTHR39087">
    <property type="entry name" value="UPF0104 MEMBRANE PROTEIN MJ1595"/>
    <property type="match status" value="1"/>
</dbReference>
<name>A0ABY2B8L8_9ACTN</name>
<evidence type="ECO:0000256" key="6">
    <source>
        <dbReference type="SAM" id="Phobius"/>
    </source>
</evidence>
<gene>
    <name evidence="7" type="ORF">EV644_1427</name>
</gene>
<dbReference type="EMBL" id="SLWM01000042">
    <property type="protein sequence ID" value="TCO08975.1"/>
    <property type="molecule type" value="Genomic_DNA"/>
</dbReference>
<dbReference type="InterPro" id="IPR011009">
    <property type="entry name" value="Kinase-like_dom_sf"/>
</dbReference>
<accession>A0ABY2B8L8</accession>
<feature type="transmembrane region" description="Helical" evidence="6">
    <location>
        <begin position="245"/>
        <end position="264"/>
    </location>
</feature>
<evidence type="ECO:0000256" key="5">
    <source>
        <dbReference type="ARBA" id="ARBA00023136"/>
    </source>
</evidence>
<keyword evidence="3 6" id="KW-0812">Transmembrane</keyword>
<dbReference type="Proteomes" id="UP000295818">
    <property type="component" value="Unassembled WGS sequence"/>
</dbReference>
<dbReference type="InterPro" id="IPR022791">
    <property type="entry name" value="L-PG_synthase/AglD"/>
</dbReference>
<evidence type="ECO:0000313" key="7">
    <source>
        <dbReference type="EMBL" id="TCO08975.1"/>
    </source>
</evidence>
<evidence type="ECO:0000256" key="1">
    <source>
        <dbReference type="ARBA" id="ARBA00004651"/>
    </source>
</evidence>
<organism evidence="7 8">
    <name type="scientific">Kribbella orskensis</name>
    <dbReference type="NCBI Taxonomy" id="2512216"/>
    <lineage>
        <taxon>Bacteria</taxon>
        <taxon>Bacillati</taxon>
        <taxon>Actinomycetota</taxon>
        <taxon>Actinomycetes</taxon>
        <taxon>Propionibacteriales</taxon>
        <taxon>Kribbellaceae</taxon>
        <taxon>Kribbella</taxon>
    </lineage>
</organism>
<evidence type="ECO:0000256" key="4">
    <source>
        <dbReference type="ARBA" id="ARBA00022989"/>
    </source>
</evidence>
<keyword evidence="8" id="KW-1185">Reference proteome</keyword>
<dbReference type="SUPFAM" id="SSF56112">
    <property type="entry name" value="Protein kinase-like (PK-like)"/>
    <property type="match status" value="1"/>
</dbReference>